<evidence type="ECO:0000313" key="2">
    <source>
        <dbReference type="Proteomes" id="UP001597373"/>
    </source>
</evidence>
<dbReference type="EMBL" id="JBHUIR010000059">
    <property type="protein sequence ID" value="MFD2261107.1"/>
    <property type="molecule type" value="Genomic_DNA"/>
</dbReference>
<name>A0ABW5DJ06_9HYPH</name>
<accession>A0ABW5DJ06</accession>
<protein>
    <submittedName>
        <fullName evidence="1">Uncharacterized protein</fullName>
    </submittedName>
</protein>
<dbReference type="Proteomes" id="UP001597373">
    <property type="component" value="Unassembled WGS sequence"/>
</dbReference>
<sequence length="243" mass="29295">MSSIILAFSTEIDAERTHTLESDYFCQFIDKDILEHERELFTRKWFDYRHMTVLQATGAYIEAYNRVYKRIYAQEYDRQRAEYIAPLNFEGMLGDLKRNGTPKTKRKFVGCWRGRQIADWLCMPYDIYIDLAFTYRMRWWKQNTMPQPTQLYSEAIVEKIVERWEELKGSNIYVAEHPAYLVQNYQGLPHQNDYHEWLFAQAMSRMNPPAYLADFVQAHHLPIDKVRARLSPEQFEVFERYLE</sequence>
<keyword evidence="2" id="KW-1185">Reference proteome</keyword>
<proteinExistence type="predicted"/>
<comment type="caution">
    <text evidence="1">The sequence shown here is derived from an EMBL/GenBank/DDBJ whole genome shotgun (WGS) entry which is preliminary data.</text>
</comment>
<reference evidence="2" key="1">
    <citation type="journal article" date="2019" name="Int. J. Syst. Evol. Microbiol.">
        <title>The Global Catalogue of Microorganisms (GCM) 10K type strain sequencing project: providing services to taxonomists for standard genome sequencing and annotation.</title>
        <authorList>
            <consortium name="The Broad Institute Genomics Platform"/>
            <consortium name="The Broad Institute Genome Sequencing Center for Infectious Disease"/>
            <person name="Wu L."/>
            <person name="Ma J."/>
        </authorList>
    </citation>
    <scope>NUCLEOTIDE SEQUENCE [LARGE SCALE GENOMIC DNA]</scope>
    <source>
        <strain evidence="2">KCTC 23707</strain>
    </source>
</reference>
<gene>
    <name evidence="1" type="ORF">ACFSMZ_15260</name>
</gene>
<dbReference type="RefSeq" id="WP_345098495.1">
    <property type="nucleotide sequence ID" value="NZ_BAABGS010000017.1"/>
</dbReference>
<evidence type="ECO:0000313" key="1">
    <source>
        <dbReference type="EMBL" id="MFD2261107.1"/>
    </source>
</evidence>
<organism evidence="1 2">
    <name type="scientific">Chelativorans composti</name>
    <dbReference type="NCBI Taxonomy" id="768533"/>
    <lineage>
        <taxon>Bacteria</taxon>
        <taxon>Pseudomonadati</taxon>
        <taxon>Pseudomonadota</taxon>
        <taxon>Alphaproteobacteria</taxon>
        <taxon>Hyphomicrobiales</taxon>
        <taxon>Phyllobacteriaceae</taxon>
        <taxon>Chelativorans</taxon>
    </lineage>
</organism>